<dbReference type="Proteomes" id="UP001163203">
    <property type="component" value="Chromosome"/>
</dbReference>
<dbReference type="InterPro" id="IPR010617">
    <property type="entry name" value="TMEM175-like"/>
</dbReference>
<keyword evidence="3" id="KW-0813">Transport</keyword>
<keyword evidence="9" id="KW-0406">Ion transport</keyword>
<evidence type="ECO:0000256" key="10">
    <source>
        <dbReference type="ARBA" id="ARBA00023136"/>
    </source>
</evidence>
<evidence type="ECO:0000256" key="13">
    <source>
        <dbReference type="SAM" id="Phobius"/>
    </source>
</evidence>
<feature type="transmembrane region" description="Helical" evidence="13">
    <location>
        <begin position="20"/>
        <end position="41"/>
    </location>
</feature>
<keyword evidence="5 13" id="KW-0812">Transmembrane</keyword>
<dbReference type="Pfam" id="PF06736">
    <property type="entry name" value="TMEM175"/>
    <property type="match status" value="1"/>
</dbReference>
<evidence type="ECO:0000256" key="12">
    <source>
        <dbReference type="ARBA" id="ARBA00034430"/>
    </source>
</evidence>
<evidence type="ECO:0000256" key="6">
    <source>
        <dbReference type="ARBA" id="ARBA00022826"/>
    </source>
</evidence>
<keyword evidence="7" id="KW-0630">Potassium</keyword>
<evidence type="ECO:0000256" key="3">
    <source>
        <dbReference type="ARBA" id="ARBA00022448"/>
    </source>
</evidence>
<evidence type="ECO:0000256" key="9">
    <source>
        <dbReference type="ARBA" id="ARBA00023065"/>
    </source>
</evidence>
<evidence type="ECO:0000256" key="7">
    <source>
        <dbReference type="ARBA" id="ARBA00022958"/>
    </source>
</evidence>
<protein>
    <submittedName>
        <fullName evidence="14">TMEM175 family protein</fullName>
    </submittedName>
</protein>
<dbReference type="EMBL" id="CP113836">
    <property type="protein sequence ID" value="WAL69353.1"/>
    <property type="molecule type" value="Genomic_DNA"/>
</dbReference>
<keyword evidence="6" id="KW-0631">Potassium channel</keyword>
<evidence type="ECO:0000256" key="5">
    <source>
        <dbReference type="ARBA" id="ARBA00022692"/>
    </source>
</evidence>
<comment type="subcellular location">
    <subcellularLocation>
        <location evidence="1">Membrane</location>
        <topology evidence="1">Multi-pass membrane protein</topology>
    </subcellularLocation>
</comment>
<evidence type="ECO:0000313" key="15">
    <source>
        <dbReference type="Proteomes" id="UP001163203"/>
    </source>
</evidence>
<keyword evidence="4" id="KW-0633">Potassium transport</keyword>
<keyword evidence="8 13" id="KW-1133">Transmembrane helix</keyword>
<keyword evidence="10 13" id="KW-0472">Membrane</keyword>
<evidence type="ECO:0000313" key="14">
    <source>
        <dbReference type="EMBL" id="WAL69353.1"/>
    </source>
</evidence>
<evidence type="ECO:0000256" key="8">
    <source>
        <dbReference type="ARBA" id="ARBA00022989"/>
    </source>
</evidence>
<evidence type="ECO:0000256" key="1">
    <source>
        <dbReference type="ARBA" id="ARBA00004141"/>
    </source>
</evidence>
<organism evidence="14 15">
    <name type="scientific">Amycolatopsis cynarae</name>
    <dbReference type="NCBI Taxonomy" id="2995223"/>
    <lineage>
        <taxon>Bacteria</taxon>
        <taxon>Bacillati</taxon>
        <taxon>Actinomycetota</taxon>
        <taxon>Actinomycetes</taxon>
        <taxon>Pseudonocardiales</taxon>
        <taxon>Pseudonocardiaceae</taxon>
        <taxon>Amycolatopsis</taxon>
    </lineage>
</organism>
<feature type="transmembrane region" description="Helical" evidence="13">
    <location>
        <begin position="89"/>
        <end position="109"/>
    </location>
</feature>
<accession>A0ABY7BFF1</accession>
<keyword evidence="11" id="KW-0407">Ion channel</keyword>
<name>A0ABY7BFF1_9PSEU</name>
<comment type="catalytic activity">
    <reaction evidence="12">
        <text>K(+)(in) = K(+)(out)</text>
        <dbReference type="Rhea" id="RHEA:29463"/>
        <dbReference type="ChEBI" id="CHEBI:29103"/>
    </reaction>
</comment>
<comment type="similarity">
    <text evidence="2">Belongs to the TMEM175 family.</text>
</comment>
<feature type="transmembrane region" description="Helical" evidence="13">
    <location>
        <begin position="121"/>
        <end position="141"/>
    </location>
</feature>
<reference evidence="14" key="1">
    <citation type="submission" date="2022-11" db="EMBL/GenBank/DDBJ databases">
        <authorList>
            <person name="Mo P."/>
        </authorList>
    </citation>
    <scope>NUCLEOTIDE SEQUENCE</scope>
    <source>
        <strain evidence="14">HUAS 11-8</strain>
    </source>
</reference>
<evidence type="ECO:0000256" key="2">
    <source>
        <dbReference type="ARBA" id="ARBA00006920"/>
    </source>
</evidence>
<feature type="transmembrane region" description="Helical" evidence="13">
    <location>
        <begin position="61"/>
        <end position="77"/>
    </location>
</feature>
<gene>
    <name evidence="14" type="ORF">ORV05_16780</name>
</gene>
<evidence type="ECO:0000256" key="11">
    <source>
        <dbReference type="ARBA" id="ARBA00023303"/>
    </source>
</evidence>
<sequence length="218" mass="23984">MITAEPGETPEVRAAAAERLTFFADAVIAIAVTLLALELPVPSGATNADLLHSAYEHRQEYLAFVISFLVISVQWRSHHQTFRHVAVVSPRLTGLTLGWLFLQVITPFATKVITGDGGFQFRFGFYALVEAAAFVMFVLMVREIRRSRLYREGTPPEALSRPARGAGMMAAAFGISIPLSFVTGWAYVAWIVPRALASILFRRRKNRSPETGSTATGE</sequence>
<dbReference type="RefSeq" id="WP_268759440.1">
    <property type="nucleotide sequence ID" value="NZ_CP113836.1"/>
</dbReference>
<evidence type="ECO:0000256" key="4">
    <source>
        <dbReference type="ARBA" id="ARBA00022538"/>
    </source>
</evidence>
<keyword evidence="15" id="KW-1185">Reference proteome</keyword>
<proteinExistence type="inferred from homology"/>